<dbReference type="Pfam" id="PF00535">
    <property type="entry name" value="Glycos_transf_2"/>
    <property type="match status" value="1"/>
</dbReference>
<accession>A0A920C6L9</accession>
<protein>
    <submittedName>
        <fullName evidence="2">Beta 1,4 glucosyltransferase</fullName>
    </submittedName>
</protein>
<feature type="domain" description="Glycosyltransferase 2-like" evidence="1">
    <location>
        <begin position="5"/>
        <end position="140"/>
    </location>
</feature>
<evidence type="ECO:0000313" key="2">
    <source>
        <dbReference type="EMBL" id="GIO28076.1"/>
    </source>
</evidence>
<comment type="caution">
    <text evidence="2">The sequence shown here is derived from an EMBL/GenBank/DDBJ whole genome shotgun (WGS) entry which is preliminary data.</text>
</comment>
<dbReference type="SUPFAM" id="SSF53448">
    <property type="entry name" value="Nucleotide-diphospho-sugar transferases"/>
    <property type="match status" value="1"/>
</dbReference>
<dbReference type="InterPro" id="IPR001173">
    <property type="entry name" value="Glyco_trans_2-like"/>
</dbReference>
<dbReference type="Proteomes" id="UP000676917">
    <property type="component" value="Unassembled WGS sequence"/>
</dbReference>
<reference evidence="2" key="1">
    <citation type="submission" date="2021-03" db="EMBL/GenBank/DDBJ databases">
        <title>Antimicrobial resistance genes in bacteria isolated from Japanese honey, and their potential for conferring macrolide and lincosamide resistance in the American foulbrood pathogen Paenibacillus larvae.</title>
        <authorList>
            <person name="Okamoto M."/>
            <person name="Kumagai M."/>
            <person name="Kanamori H."/>
            <person name="Takamatsu D."/>
        </authorList>
    </citation>
    <scope>NUCLEOTIDE SEQUENCE</scope>
    <source>
        <strain evidence="2">J43TS3</strain>
    </source>
</reference>
<dbReference type="EMBL" id="BORP01000005">
    <property type="protein sequence ID" value="GIO28076.1"/>
    <property type="molecule type" value="Genomic_DNA"/>
</dbReference>
<evidence type="ECO:0000259" key="1">
    <source>
        <dbReference type="Pfam" id="PF00535"/>
    </source>
</evidence>
<dbReference type="InterPro" id="IPR011990">
    <property type="entry name" value="TPR-like_helical_dom_sf"/>
</dbReference>
<evidence type="ECO:0000313" key="3">
    <source>
        <dbReference type="Proteomes" id="UP000676917"/>
    </source>
</evidence>
<organism evidence="2 3">
    <name type="scientific">Ornithinibacillus bavariensis</name>
    <dbReference type="NCBI Taxonomy" id="545502"/>
    <lineage>
        <taxon>Bacteria</taxon>
        <taxon>Bacillati</taxon>
        <taxon>Bacillota</taxon>
        <taxon>Bacilli</taxon>
        <taxon>Bacillales</taxon>
        <taxon>Bacillaceae</taxon>
        <taxon>Ornithinibacillus</taxon>
    </lineage>
</organism>
<dbReference type="InterPro" id="IPR029044">
    <property type="entry name" value="Nucleotide-diphossugar_trans"/>
</dbReference>
<dbReference type="InterPro" id="IPR019734">
    <property type="entry name" value="TPR_rpt"/>
</dbReference>
<dbReference type="RefSeq" id="WP_212921599.1">
    <property type="nucleotide sequence ID" value="NZ_BORP01000005.1"/>
</dbReference>
<proteinExistence type="predicted"/>
<dbReference type="PANTHER" id="PTHR43630:SF2">
    <property type="entry name" value="GLYCOSYLTRANSFERASE"/>
    <property type="match status" value="1"/>
</dbReference>
<dbReference type="SUPFAM" id="SSF48452">
    <property type="entry name" value="TPR-like"/>
    <property type="match status" value="1"/>
</dbReference>
<dbReference type="AlphaFoldDB" id="A0A920C6L9"/>
<dbReference type="CDD" id="cd02511">
    <property type="entry name" value="Beta4Glucosyltransferase"/>
    <property type="match status" value="1"/>
</dbReference>
<keyword evidence="3" id="KW-1185">Reference proteome</keyword>
<sequence>MISISLCMIVKNEEEVLARCLDSVKDIVDEINIVDTGSTDNTVEIANRYTDRVFYFEWIGDFAAARNESFKYATKDYILYLDADDVLLEEDRKKLKELKETLDISVDSVSMYYNAGMDEYGNITLQYRRNRLVKRSRNFKWKGDCHQYLEVYGNIINSDIAVTHKKIRHSVGRNLSIYQKKLERGDVFSARDYFYYGNELRENGFYREAIENYEKNIQLKEGWVEDKVYACINKADCYRMIGEKEKELFSLLESIKFAKTPRPEICSRMGYYFQREQDYQSAIFWYKLATEIEIDFNKWSFSYPAYATWYPHLQLCVCYYNLQDFENAYYHNEKAREFRPNDERILFNKSIIEPKVNLDVAHGIKQ</sequence>
<gene>
    <name evidence="2" type="ORF">J43TS3_26870</name>
</gene>
<dbReference type="PANTHER" id="PTHR43630">
    <property type="entry name" value="POLY-BETA-1,6-N-ACETYL-D-GLUCOSAMINE SYNTHASE"/>
    <property type="match status" value="1"/>
</dbReference>
<dbReference type="Gene3D" id="1.25.40.10">
    <property type="entry name" value="Tetratricopeptide repeat domain"/>
    <property type="match status" value="2"/>
</dbReference>
<name>A0A920C6L9_9BACI</name>
<dbReference type="Gene3D" id="3.90.550.10">
    <property type="entry name" value="Spore Coat Polysaccharide Biosynthesis Protein SpsA, Chain A"/>
    <property type="match status" value="1"/>
</dbReference>
<dbReference type="SMART" id="SM00028">
    <property type="entry name" value="TPR"/>
    <property type="match status" value="4"/>
</dbReference>